<comment type="caution">
    <text evidence="1">The sequence shown here is derived from an EMBL/GenBank/DDBJ whole genome shotgun (WGS) entry which is preliminary data.</text>
</comment>
<protein>
    <submittedName>
        <fullName evidence="1">Uncharacterized protein</fullName>
    </submittedName>
</protein>
<name>A0A7Y9X9C3_9ACTN</name>
<dbReference type="AlphaFoldDB" id="A0A7Y9X9C3"/>
<proteinExistence type="predicted"/>
<dbReference type="Proteomes" id="UP000584931">
    <property type="component" value="Unassembled WGS sequence"/>
</dbReference>
<dbReference type="RefSeq" id="WP_179809295.1">
    <property type="nucleotide sequence ID" value="NZ_JACCHL010000001.1"/>
</dbReference>
<gene>
    <name evidence="1" type="ORF">HNR06_000963</name>
</gene>
<reference evidence="1 2" key="1">
    <citation type="submission" date="2020-07" db="EMBL/GenBank/DDBJ databases">
        <title>Sequencing the genomes of 1000 actinobacteria strains.</title>
        <authorList>
            <person name="Klenk H.-P."/>
        </authorList>
    </citation>
    <scope>NUCLEOTIDE SEQUENCE [LARGE SCALE GENOMIC DNA]</scope>
    <source>
        <strain evidence="1 2">DSM 45278</strain>
    </source>
</reference>
<organism evidence="1 2">
    <name type="scientific">Nocardiopsis sinuspersici</name>
    <dbReference type="NCBI Taxonomy" id="501010"/>
    <lineage>
        <taxon>Bacteria</taxon>
        <taxon>Bacillati</taxon>
        <taxon>Actinomycetota</taxon>
        <taxon>Actinomycetes</taxon>
        <taxon>Streptosporangiales</taxon>
        <taxon>Nocardiopsidaceae</taxon>
        <taxon>Nocardiopsis</taxon>
    </lineage>
</organism>
<sequence length="179" mass="20117">MGKHDQDDFIEMNRFLRRTADEIDNALADRLDIDDALAKIESGGVNEVELHQTLASWRTELLGAVRGDADIIRPVDAPEFFQAMTGRERGTTEPWPELRITAPGESVLTMSVHLPDHDMDHFKVGAALTVAGHRHVTELRPEGSHEDTWGLVELLGTVTMQRDDVSLQGAEVELWVEWR</sequence>
<accession>A0A7Y9X9C3</accession>
<evidence type="ECO:0000313" key="1">
    <source>
        <dbReference type="EMBL" id="NYH51374.1"/>
    </source>
</evidence>
<dbReference type="EMBL" id="JACCHL010000001">
    <property type="protein sequence ID" value="NYH51374.1"/>
    <property type="molecule type" value="Genomic_DNA"/>
</dbReference>
<evidence type="ECO:0000313" key="2">
    <source>
        <dbReference type="Proteomes" id="UP000584931"/>
    </source>
</evidence>